<evidence type="ECO:0000313" key="7">
    <source>
        <dbReference type="Proteomes" id="UP000198867"/>
    </source>
</evidence>
<comment type="similarity">
    <text evidence="1">Belongs to the iron-containing alcohol dehydrogenase family.</text>
</comment>
<dbReference type="STRING" id="995034.SAMN05216219_1465"/>
<accession>A0A1I5AHJ6</accession>
<evidence type="ECO:0000259" key="4">
    <source>
        <dbReference type="Pfam" id="PF00465"/>
    </source>
</evidence>
<evidence type="ECO:0000259" key="5">
    <source>
        <dbReference type="Pfam" id="PF25137"/>
    </source>
</evidence>
<organism evidence="6 7">
    <name type="scientific">Mycetocola miduiensis</name>
    <dbReference type="NCBI Taxonomy" id="995034"/>
    <lineage>
        <taxon>Bacteria</taxon>
        <taxon>Bacillati</taxon>
        <taxon>Actinomycetota</taxon>
        <taxon>Actinomycetes</taxon>
        <taxon>Micrococcales</taxon>
        <taxon>Microbacteriaceae</taxon>
        <taxon>Mycetocola</taxon>
    </lineage>
</organism>
<name>A0A1I5AHJ6_9MICO</name>
<sequence length="424" mass="43324">MPTTVTATADTDLPPASDFLAILRAPHEVLFGAGQRLALPWVAARYGSRAIVFADPFLTSSPEFTAALAGLEDVGIATHVYSEILPELPTHTLDAAVEAARRADAEMIIAIGGGSSIDLAKVVAVLMAHGGPIQRYYGEFKVPGPGLPVIAVPTTAGTGSEVTPVAVLTDPDKESKVGISSPYLIPTVAICDPELTLSCPPVVTLASGVDALSHCIESYTAVRRASTGGLAGERVFVGKSALTDELAITGIRSIVDGLERALTHPQDVEARAAVMYGALLGGLAFGTAGTAAAHALQYPVGAVTHTPHGIGVGVLLPAVMTYNAPARPAEMAAIARVFGAEGSQEACAASAPHLVAGYLARIGIPASLAEIGFPLDRLNWAAGQGLAAVRLSENNPVPLTLDGALRILTSAHSGYTASEGQDNA</sequence>
<feature type="domain" description="Fe-containing alcohol dehydrogenase-like C-terminal" evidence="5">
    <location>
        <begin position="204"/>
        <end position="411"/>
    </location>
</feature>
<dbReference type="InterPro" id="IPR056798">
    <property type="entry name" value="ADH_Fe_C"/>
</dbReference>
<keyword evidence="2" id="KW-0560">Oxidoreductase</keyword>
<dbReference type="PANTHER" id="PTHR11496">
    <property type="entry name" value="ALCOHOL DEHYDROGENASE"/>
    <property type="match status" value="1"/>
</dbReference>
<evidence type="ECO:0000256" key="1">
    <source>
        <dbReference type="ARBA" id="ARBA00007358"/>
    </source>
</evidence>
<proteinExistence type="inferred from homology"/>
<dbReference type="Gene3D" id="1.20.1090.10">
    <property type="entry name" value="Dehydroquinate synthase-like - alpha domain"/>
    <property type="match status" value="1"/>
</dbReference>
<dbReference type="PANTHER" id="PTHR11496:SF102">
    <property type="entry name" value="ALCOHOL DEHYDROGENASE 4"/>
    <property type="match status" value="1"/>
</dbReference>
<dbReference type="GO" id="GO:0004022">
    <property type="term" value="F:alcohol dehydrogenase (NAD+) activity"/>
    <property type="evidence" value="ECO:0007669"/>
    <property type="project" value="TreeGrafter"/>
</dbReference>
<evidence type="ECO:0000313" key="6">
    <source>
        <dbReference type="EMBL" id="SFN61852.1"/>
    </source>
</evidence>
<dbReference type="FunFam" id="3.40.50.1970:FF:000003">
    <property type="entry name" value="Alcohol dehydrogenase, iron-containing"/>
    <property type="match status" value="1"/>
</dbReference>
<dbReference type="AlphaFoldDB" id="A0A1I5AHJ6"/>
<dbReference type="Pfam" id="PF25137">
    <property type="entry name" value="ADH_Fe_C"/>
    <property type="match status" value="1"/>
</dbReference>
<gene>
    <name evidence="6" type="ORF">SAMN05216219_1465</name>
</gene>
<dbReference type="InterPro" id="IPR018211">
    <property type="entry name" value="ADH_Fe_CS"/>
</dbReference>
<feature type="domain" description="Alcohol dehydrogenase iron-type/glycerol dehydrogenase GldA" evidence="4">
    <location>
        <begin position="26"/>
        <end position="193"/>
    </location>
</feature>
<dbReference type="InterPro" id="IPR039697">
    <property type="entry name" value="Alcohol_dehydrogenase_Fe"/>
</dbReference>
<dbReference type="Pfam" id="PF00465">
    <property type="entry name" value="Fe-ADH"/>
    <property type="match status" value="1"/>
</dbReference>
<keyword evidence="7" id="KW-1185">Reference proteome</keyword>
<protein>
    <submittedName>
        <fullName evidence="6">Alcohol dehydrogenase</fullName>
    </submittedName>
</protein>
<dbReference type="EMBL" id="FOVM01000003">
    <property type="protein sequence ID" value="SFN61852.1"/>
    <property type="molecule type" value="Genomic_DNA"/>
</dbReference>
<reference evidence="7" key="1">
    <citation type="submission" date="2016-10" db="EMBL/GenBank/DDBJ databases">
        <authorList>
            <person name="Varghese N."/>
            <person name="Submissions S."/>
        </authorList>
    </citation>
    <scope>NUCLEOTIDE SEQUENCE [LARGE SCALE GENOMIC DNA]</scope>
    <source>
        <strain evidence="7">CGMCC 1.11101</strain>
    </source>
</reference>
<dbReference type="RefSeq" id="WP_090710100.1">
    <property type="nucleotide sequence ID" value="NZ_FOVM01000003.1"/>
</dbReference>
<dbReference type="InterPro" id="IPR001670">
    <property type="entry name" value="ADH_Fe/GldA"/>
</dbReference>
<dbReference type="SUPFAM" id="SSF56796">
    <property type="entry name" value="Dehydroquinate synthase-like"/>
    <property type="match status" value="1"/>
</dbReference>
<evidence type="ECO:0000256" key="3">
    <source>
        <dbReference type="ARBA" id="ARBA00023027"/>
    </source>
</evidence>
<dbReference type="OrthoDB" id="323926at2"/>
<dbReference type="Gene3D" id="3.40.50.1970">
    <property type="match status" value="1"/>
</dbReference>
<dbReference type="GO" id="GO:0046872">
    <property type="term" value="F:metal ion binding"/>
    <property type="evidence" value="ECO:0007669"/>
    <property type="project" value="InterPro"/>
</dbReference>
<dbReference type="PROSITE" id="PS00913">
    <property type="entry name" value="ADH_IRON_1"/>
    <property type="match status" value="1"/>
</dbReference>
<dbReference type="Proteomes" id="UP000198867">
    <property type="component" value="Unassembled WGS sequence"/>
</dbReference>
<evidence type="ECO:0000256" key="2">
    <source>
        <dbReference type="ARBA" id="ARBA00023002"/>
    </source>
</evidence>
<keyword evidence="3" id="KW-0520">NAD</keyword>